<keyword evidence="7" id="KW-0998">Cell outer membrane</keyword>
<keyword evidence="3" id="KW-1134">Transmembrane beta strand</keyword>
<evidence type="ECO:0000256" key="4">
    <source>
        <dbReference type="ARBA" id="ARBA00022692"/>
    </source>
</evidence>
<comment type="caution">
    <text evidence="8">The sequence shown here is derived from an EMBL/GenBank/DDBJ whole genome shotgun (WGS) entry which is preliminary data.</text>
</comment>
<keyword evidence="4" id="KW-0812">Transmembrane</keyword>
<evidence type="ECO:0000256" key="2">
    <source>
        <dbReference type="ARBA" id="ARBA00022448"/>
    </source>
</evidence>
<evidence type="ECO:0000256" key="6">
    <source>
        <dbReference type="ARBA" id="ARBA00023136"/>
    </source>
</evidence>
<comment type="subcellular location">
    <subcellularLocation>
        <location evidence="1">Cell outer membrane</location>
        <topology evidence="1">Multi-pass membrane protein</topology>
    </subcellularLocation>
</comment>
<dbReference type="GO" id="GO:0044718">
    <property type="term" value="P:siderophore transmembrane transport"/>
    <property type="evidence" value="ECO:0007669"/>
    <property type="project" value="TreeGrafter"/>
</dbReference>
<dbReference type="SUPFAM" id="SSF56935">
    <property type="entry name" value="Porins"/>
    <property type="match status" value="1"/>
</dbReference>
<keyword evidence="8" id="KW-0675">Receptor</keyword>
<evidence type="ECO:0000256" key="3">
    <source>
        <dbReference type="ARBA" id="ARBA00022452"/>
    </source>
</evidence>
<dbReference type="PANTHER" id="PTHR30069:SF29">
    <property type="entry name" value="HEMOGLOBIN AND HEMOGLOBIN-HAPTOGLOBIN-BINDING PROTEIN 1-RELATED"/>
    <property type="match status" value="1"/>
</dbReference>
<dbReference type="InterPro" id="IPR039426">
    <property type="entry name" value="TonB-dep_rcpt-like"/>
</dbReference>
<dbReference type="PANTHER" id="PTHR30069">
    <property type="entry name" value="TONB-DEPENDENT OUTER MEMBRANE RECEPTOR"/>
    <property type="match status" value="1"/>
</dbReference>
<evidence type="ECO:0000313" key="9">
    <source>
        <dbReference type="Proteomes" id="UP000823641"/>
    </source>
</evidence>
<dbReference type="Proteomes" id="UP000823641">
    <property type="component" value="Unassembled WGS sequence"/>
</dbReference>
<dbReference type="InterPro" id="IPR036942">
    <property type="entry name" value="Beta-barrel_TonB_sf"/>
</dbReference>
<evidence type="ECO:0000313" key="8">
    <source>
        <dbReference type="EMBL" id="MBO8459496.1"/>
    </source>
</evidence>
<evidence type="ECO:0000256" key="5">
    <source>
        <dbReference type="ARBA" id="ARBA00022729"/>
    </source>
</evidence>
<keyword evidence="2" id="KW-0813">Transport</keyword>
<reference evidence="8" key="1">
    <citation type="submission" date="2020-10" db="EMBL/GenBank/DDBJ databases">
        <authorList>
            <person name="Gilroy R."/>
        </authorList>
    </citation>
    <scope>NUCLEOTIDE SEQUENCE</scope>
    <source>
        <strain evidence="8">G3-3990</strain>
    </source>
</reference>
<keyword evidence="5" id="KW-0732">Signal</keyword>
<evidence type="ECO:0000256" key="7">
    <source>
        <dbReference type="ARBA" id="ARBA00023237"/>
    </source>
</evidence>
<reference evidence="8" key="2">
    <citation type="journal article" date="2021" name="PeerJ">
        <title>Extensive microbial diversity within the chicken gut microbiome revealed by metagenomics and culture.</title>
        <authorList>
            <person name="Gilroy R."/>
            <person name="Ravi A."/>
            <person name="Getino M."/>
            <person name="Pursley I."/>
            <person name="Horton D.L."/>
            <person name="Alikhan N.F."/>
            <person name="Baker D."/>
            <person name="Gharbi K."/>
            <person name="Hall N."/>
            <person name="Watson M."/>
            <person name="Adriaenssens E.M."/>
            <person name="Foster-Nyarko E."/>
            <person name="Jarju S."/>
            <person name="Secka A."/>
            <person name="Antonio M."/>
            <person name="Oren A."/>
            <person name="Chaudhuri R.R."/>
            <person name="La Ragione R."/>
            <person name="Hildebrand F."/>
            <person name="Pallen M.J."/>
        </authorList>
    </citation>
    <scope>NUCLEOTIDE SEQUENCE</scope>
    <source>
        <strain evidence="8">G3-3990</strain>
    </source>
</reference>
<dbReference type="GO" id="GO:0015344">
    <property type="term" value="F:siderophore uptake transmembrane transporter activity"/>
    <property type="evidence" value="ECO:0007669"/>
    <property type="project" value="TreeGrafter"/>
</dbReference>
<evidence type="ECO:0000256" key="1">
    <source>
        <dbReference type="ARBA" id="ARBA00004571"/>
    </source>
</evidence>
<protein>
    <submittedName>
        <fullName evidence="8">TonB-dependent receptor plug domain-containing protein</fullName>
    </submittedName>
</protein>
<keyword evidence="6" id="KW-0472">Membrane</keyword>
<gene>
    <name evidence="8" type="ORF">IAA73_04080</name>
</gene>
<sequence length="616" mass="69842">METLPKFMGTSDPIRYLQSIAGVQTNGEGNTGIYIQGCADYQTLVSINDAPIYYPNHLLGLFSAFIPTHFQKMELVKSAHRTDFANRLGGEVLLKPYESYHKKIGIEGNVGLINSELTMPISFEKGGTLMVSARSSYISLLYGPLLNFANMNFGYDFQDFNVTYSLSPAPKDKIVISTYYGIDKMTALSEIANMNIYLKWNNAAASSTWTHKTDNWNIHTSIHYSHYSNAINVDETDNIQVNTASMFSSIGMKNNNQISFTSELSLQFGIDYNHYWNNPQYVSSHGLATNFHSDFTLLSSDELSLYAGLRHAPFSFLTYDAGLRISSYAHKKKIFFALDPRININFPINKSQNILLHYGIYHQYFHKAGMTDGGLPTDYFFLVDKNYKPEYAHSISIAYNTAFPNNNYSFIAELYFKQLYNVVESQSNILELMMGEFNYMSGIITGKGRNYGINLLLHKNKGIVRGYLSYSLGWAMRNFPDIAPGYTIPAKYDRRHNLVAVSSVQINRRWRIGGMFTLASGNPYTKPKYAYILNGKIICEYGPYNGATLPLYHRLDISADYLAMDNHIGELGINLSLYNVYCHDNIQFIIPSNDFTMKPVSIINTILPSLSIYFNF</sequence>
<proteinExistence type="predicted"/>
<organism evidence="8 9">
    <name type="scientific">Candidatus Gallipaludibacter merdavium</name>
    <dbReference type="NCBI Taxonomy" id="2840839"/>
    <lineage>
        <taxon>Bacteria</taxon>
        <taxon>Pseudomonadati</taxon>
        <taxon>Bacteroidota</taxon>
        <taxon>Bacteroidia</taxon>
        <taxon>Bacteroidales</taxon>
        <taxon>Candidatus Gallipaludibacter</taxon>
    </lineage>
</organism>
<name>A0A9D9N3U8_9BACT</name>
<dbReference type="GO" id="GO:0009279">
    <property type="term" value="C:cell outer membrane"/>
    <property type="evidence" value="ECO:0007669"/>
    <property type="project" value="UniProtKB-SubCell"/>
</dbReference>
<accession>A0A9D9N3U8</accession>
<dbReference type="Gene3D" id="2.40.170.20">
    <property type="entry name" value="TonB-dependent receptor, beta-barrel domain"/>
    <property type="match status" value="1"/>
</dbReference>
<dbReference type="EMBL" id="JADIMG010000042">
    <property type="protein sequence ID" value="MBO8459496.1"/>
    <property type="molecule type" value="Genomic_DNA"/>
</dbReference>
<dbReference type="AlphaFoldDB" id="A0A9D9N3U8"/>